<evidence type="ECO:0000256" key="4">
    <source>
        <dbReference type="ARBA" id="ARBA00022723"/>
    </source>
</evidence>
<dbReference type="InterPro" id="IPR051607">
    <property type="entry name" value="Metallo-dep_hydrolases"/>
</dbReference>
<dbReference type="RefSeq" id="WP_207614948.1">
    <property type="nucleotide sequence ID" value="NZ_JAFNLL010000006.1"/>
</dbReference>
<dbReference type="Gene3D" id="3.20.20.140">
    <property type="entry name" value="Metal-dependent hydrolases"/>
    <property type="match status" value="1"/>
</dbReference>
<dbReference type="PANTHER" id="PTHR11271">
    <property type="entry name" value="GUANINE DEAMINASE"/>
    <property type="match status" value="1"/>
</dbReference>
<dbReference type="InterPro" id="IPR014311">
    <property type="entry name" value="Guanine_deaminase"/>
</dbReference>
<dbReference type="GO" id="GO:0008270">
    <property type="term" value="F:zinc ion binding"/>
    <property type="evidence" value="ECO:0007669"/>
    <property type="project" value="UniProtKB-UniRule"/>
</dbReference>
<dbReference type="EMBL" id="JAFNLL010000006">
    <property type="protein sequence ID" value="MBO1267124.1"/>
    <property type="molecule type" value="Genomic_DNA"/>
</dbReference>
<dbReference type="AlphaFoldDB" id="A0A939HDE0"/>
<dbReference type="InterPro" id="IPR006680">
    <property type="entry name" value="Amidohydro-rel"/>
</dbReference>
<evidence type="ECO:0000256" key="8">
    <source>
        <dbReference type="RuleBase" id="RU366009"/>
    </source>
</evidence>
<name>A0A939HDE0_9MICC</name>
<sequence>MSRKAIRGTFVDFIDDPWTHVGHEQDAARFFADGLLVIEDGIITAFGAYAELSGTYRDVETIEIRDRLILPGFIDGHIHVPQTRILGAYGEQLLPWLKKWVFPEERKYRDRGYAKEGVSHFFDNLLASGTTTCQAFTTSTAVCAEEVFEEAARRNMRVITGITGIDRNAPEWFTISPGDFYTESTELIRKYHGVGRNLYAITPRFAFGASEELLDACRRLKTEHPDLWVHTHISENPAEIRGVAAMFGDCPDYLAVYEKFGLVGPKFTGGHGVWLTDDEFRRLSAAGAAVTFCAGSNLYLGSGLFRLGRATDPQHRVLMTMGTDVGGGNRFSLLNTLEEAYKVGMLNSTVLDGSIDPRQQDLAESERNKLSPYRAFYSITKGGAEALYLDQLVGSFDAGKEADFVVLDWNGGPPATAWHMSLLVEDGGPQDIATAAELLFGIMMVGDDRAVDETWVMGERAYKKASSEKASS</sequence>
<evidence type="ECO:0000313" key="11">
    <source>
        <dbReference type="Proteomes" id="UP000664164"/>
    </source>
</evidence>
<dbReference type="NCBIfam" id="NF006679">
    <property type="entry name" value="PRK09228.1"/>
    <property type="match status" value="1"/>
</dbReference>
<evidence type="ECO:0000256" key="7">
    <source>
        <dbReference type="NCBIfam" id="TIGR02967"/>
    </source>
</evidence>
<dbReference type="InterPro" id="IPR011059">
    <property type="entry name" value="Metal-dep_hydrolase_composite"/>
</dbReference>
<dbReference type="InterPro" id="IPR032466">
    <property type="entry name" value="Metal_Hydrolase"/>
</dbReference>
<dbReference type="GO" id="GO:0006147">
    <property type="term" value="P:guanine catabolic process"/>
    <property type="evidence" value="ECO:0007669"/>
    <property type="project" value="UniProtKB-UniRule"/>
</dbReference>
<dbReference type="GO" id="GO:0005829">
    <property type="term" value="C:cytosol"/>
    <property type="evidence" value="ECO:0007669"/>
    <property type="project" value="TreeGrafter"/>
</dbReference>
<protein>
    <recommendedName>
        <fullName evidence="3 7">Guanine deaminase</fullName>
        <shortName evidence="8">Guanase</shortName>
        <ecNumber evidence="3 7">3.5.4.3</ecNumber>
    </recommendedName>
    <alternativeName>
        <fullName evidence="8">Guanine aminohydrolase</fullName>
    </alternativeName>
</protein>
<evidence type="ECO:0000256" key="2">
    <source>
        <dbReference type="ARBA" id="ARBA00006745"/>
    </source>
</evidence>
<evidence type="ECO:0000313" key="10">
    <source>
        <dbReference type="EMBL" id="MBO1267124.1"/>
    </source>
</evidence>
<keyword evidence="5 8" id="KW-0378">Hydrolase</keyword>
<comment type="caution">
    <text evidence="10">The sequence shown here is derived from an EMBL/GenBank/DDBJ whole genome shotgun (WGS) entry which is preliminary data.</text>
</comment>
<dbReference type="GO" id="GO:0008892">
    <property type="term" value="F:guanine deaminase activity"/>
    <property type="evidence" value="ECO:0007669"/>
    <property type="project" value="UniProtKB-UniRule"/>
</dbReference>
<keyword evidence="11" id="KW-1185">Reference proteome</keyword>
<gene>
    <name evidence="10" type="primary">guaD</name>
    <name evidence="10" type="ORF">J1902_03870</name>
</gene>
<comment type="catalytic activity">
    <reaction evidence="8">
        <text>guanine + H2O + H(+) = xanthine + NH4(+)</text>
        <dbReference type="Rhea" id="RHEA:14665"/>
        <dbReference type="ChEBI" id="CHEBI:15377"/>
        <dbReference type="ChEBI" id="CHEBI:15378"/>
        <dbReference type="ChEBI" id="CHEBI:16235"/>
        <dbReference type="ChEBI" id="CHEBI:17712"/>
        <dbReference type="ChEBI" id="CHEBI:28938"/>
        <dbReference type="EC" id="3.5.4.3"/>
    </reaction>
</comment>
<comment type="pathway">
    <text evidence="1 8">Purine metabolism; guanine degradation; xanthine from guanine: step 1/1.</text>
</comment>
<dbReference type="SUPFAM" id="SSF51338">
    <property type="entry name" value="Composite domain of metallo-dependent hydrolases"/>
    <property type="match status" value="2"/>
</dbReference>
<keyword evidence="6 8" id="KW-0862">Zinc</keyword>
<dbReference type="EC" id="3.5.4.3" evidence="3 7"/>
<evidence type="ECO:0000256" key="3">
    <source>
        <dbReference type="ARBA" id="ARBA00012781"/>
    </source>
</evidence>
<dbReference type="NCBIfam" id="TIGR02967">
    <property type="entry name" value="guan_deamin"/>
    <property type="match status" value="1"/>
</dbReference>
<dbReference type="Pfam" id="PF01979">
    <property type="entry name" value="Amidohydro_1"/>
    <property type="match status" value="1"/>
</dbReference>
<comment type="similarity">
    <text evidence="2 8">Belongs to the metallo-dependent hydrolases superfamily. ATZ/TRZ family.</text>
</comment>
<evidence type="ECO:0000256" key="1">
    <source>
        <dbReference type="ARBA" id="ARBA00004984"/>
    </source>
</evidence>
<dbReference type="SUPFAM" id="SSF51556">
    <property type="entry name" value="Metallo-dependent hydrolases"/>
    <property type="match status" value="1"/>
</dbReference>
<dbReference type="Gene3D" id="2.30.40.10">
    <property type="entry name" value="Urease, subunit C, domain 1"/>
    <property type="match status" value="1"/>
</dbReference>
<keyword evidence="4 8" id="KW-0479">Metal-binding</keyword>
<feature type="domain" description="Amidohydrolase-related" evidence="9">
    <location>
        <begin position="69"/>
        <end position="459"/>
    </location>
</feature>
<accession>A0A939HDE0</accession>
<evidence type="ECO:0000256" key="6">
    <source>
        <dbReference type="ARBA" id="ARBA00022833"/>
    </source>
</evidence>
<dbReference type="PANTHER" id="PTHR11271:SF6">
    <property type="entry name" value="GUANINE DEAMINASE"/>
    <property type="match status" value="1"/>
</dbReference>
<evidence type="ECO:0000259" key="9">
    <source>
        <dbReference type="Pfam" id="PF01979"/>
    </source>
</evidence>
<comment type="function">
    <text evidence="8">Catalyzes the hydrolytic deamination of guanine, producing xanthine and ammonia.</text>
</comment>
<reference evidence="10" key="1">
    <citation type="submission" date="2021-03" db="EMBL/GenBank/DDBJ databases">
        <title>A new species, PO-11, isolated from a karst cave deposit.</title>
        <authorList>
            <person name="Zhaoxiaoyong W."/>
        </authorList>
    </citation>
    <scope>NUCLEOTIDE SEQUENCE</scope>
    <source>
        <strain evidence="10">PO-11</strain>
    </source>
</reference>
<dbReference type="Proteomes" id="UP000664164">
    <property type="component" value="Unassembled WGS sequence"/>
</dbReference>
<evidence type="ECO:0000256" key="5">
    <source>
        <dbReference type="ARBA" id="ARBA00022801"/>
    </source>
</evidence>
<comment type="cofactor">
    <cofactor evidence="8">
        <name>Zn(2+)</name>
        <dbReference type="ChEBI" id="CHEBI:29105"/>
    </cofactor>
    <text evidence="8">Binds 1 zinc ion per subunit.</text>
</comment>
<organism evidence="10 11">
    <name type="scientific">Arthrobacter cavernae</name>
    <dbReference type="NCBI Taxonomy" id="2817681"/>
    <lineage>
        <taxon>Bacteria</taxon>
        <taxon>Bacillati</taxon>
        <taxon>Actinomycetota</taxon>
        <taxon>Actinomycetes</taxon>
        <taxon>Micrococcales</taxon>
        <taxon>Micrococcaceae</taxon>
        <taxon>Arthrobacter</taxon>
    </lineage>
</organism>
<proteinExistence type="inferred from homology"/>